<name>A0A7X2IJU2_9BURK</name>
<gene>
    <name evidence="5" type="ORF">GJ700_06065</name>
</gene>
<evidence type="ECO:0000259" key="3">
    <source>
        <dbReference type="Pfam" id="PF00462"/>
    </source>
</evidence>
<evidence type="ECO:0000313" key="5">
    <source>
        <dbReference type="EMBL" id="MRV71284.1"/>
    </source>
</evidence>
<organism evidence="5 6">
    <name type="scientific">Pseudoduganella rivuli</name>
    <dbReference type="NCBI Taxonomy" id="2666085"/>
    <lineage>
        <taxon>Bacteria</taxon>
        <taxon>Pseudomonadati</taxon>
        <taxon>Pseudomonadota</taxon>
        <taxon>Betaproteobacteria</taxon>
        <taxon>Burkholderiales</taxon>
        <taxon>Oxalobacteraceae</taxon>
        <taxon>Telluria group</taxon>
        <taxon>Pseudoduganella</taxon>
    </lineage>
</organism>
<dbReference type="EMBL" id="WKJJ01000003">
    <property type="protein sequence ID" value="MRV71284.1"/>
    <property type="molecule type" value="Genomic_DNA"/>
</dbReference>
<dbReference type="InterPro" id="IPR025392">
    <property type="entry name" value="DUF4124"/>
</dbReference>
<protein>
    <submittedName>
        <fullName evidence="5">DUF4124 domain-containing protein</fullName>
    </submittedName>
</protein>
<dbReference type="InterPro" id="IPR002109">
    <property type="entry name" value="Glutaredoxin"/>
</dbReference>
<feature type="region of interest" description="Disordered" evidence="1">
    <location>
        <begin position="157"/>
        <end position="205"/>
    </location>
</feature>
<evidence type="ECO:0000259" key="4">
    <source>
        <dbReference type="Pfam" id="PF13511"/>
    </source>
</evidence>
<dbReference type="AlphaFoldDB" id="A0A7X2IJU2"/>
<dbReference type="InterPro" id="IPR036249">
    <property type="entry name" value="Thioredoxin-like_sf"/>
</dbReference>
<feature type="signal peptide" evidence="2">
    <location>
        <begin position="1"/>
        <end position="20"/>
    </location>
</feature>
<keyword evidence="2" id="KW-0732">Signal</keyword>
<evidence type="ECO:0000256" key="2">
    <source>
        <dbReference type="SAM" id="SignalP"/>
    </source>
</evidence>
<evidence type="ECO:0000256" key="1">
    <source>
        <dbReference type="SAM" id="MobiDB-lite"/>
    </source>
</evidence>
<dbReference type="Pfam" id="PF00462">
    <property type="entry name" value="Glutaredoxin"/>
    <property type="match status" value="1"/>
</dbReference>
<dbReference type="PROSITE" id="PS51354">
    <property type="entry name" value="GLUTAREDOXIN_2"/>
    <property type="match status" value="1"/>
</dbReference>
<sequence length="205" mass="21707">MKARLALPVLLMLAAGMAGAQVYKWKDEKGITHFSDTPPPPTAKQSAELKTYATGAATPALPSELQTIVRDNPVTLYTTAECDACNQGRAQLRKRGIPYAEKTVLTAADMDALKRAGSNGRLPLLVIGRTRQVGYDQVTWDEALSAAGYPAQSALPPNYAYGAPAPAAPPPAPTDEDRAAAAIRRTPPAGTQRTPPANAPPDFQF</sequence>
<accession>A0A7X2IJU2</accession>
<dbReference type="RefSeq" id="WP_154371757.1">
    <property type="nucleotide sequence ID" value="NZ_WKJJ01000003.1"/>
</dbReference>
<dbReference type="Pfam" id="PF13511">
    <property type="entry name" value="DUF4124"/>
    <property type="match status" value="1"/>
</dbReference>
<proteinExistence type="predicted"/>
<keyword evidence="6" id="KW-1185">Reference proteome</keyword>
<feature type="chain" id="PRO_5030527304" evidence="2">
    <location>
        <begin position="21"/>
        <end position="205"/>
    </location>
</feature>
<dbReference type="Proteomes" id="UP000446768">
    <property type="component" value="Unassembled WGS sequence"/>
</dbReference>
<dbReference type="Gene3D" id="3.40.30.10">
    <property type="entry name" value="Glutaredoxin"/>
    <property type="match status" value="1"/>
</dbReference>
<evidence type="ECO:0000313" key="6">
    <source>
        <dbReference type="Proteomes" id="UP000446768"/>
    </source>
</evidence>
<feature type="domain" description="DUF4124" evidence="4">
    <location>
        <begin position="10"/>
        <end position="60"/>
    </location>
</feature>
<reference evidence="5 6" key="1">
    <citation type="submission" date="2019-11" db="EMBL/GenBank/DDBJ databases">
        <title>Novel species isolated from a subtropical stream in China.</title>
        <authorList>
            <person name="Lu H."/>
        </authorList>
    </citation>
    <scope>NUCLEOTIDE SEQUENCE [LARGE SCALE GENOMIC DNA]</scope>
    <source>
        <strain evidence="5 6">FT92W</strain>
    </source>
</reference>
<dbReference type="CDD" id="cd02976">
    <property type="entry name" value="NrdH"/>
    <property type="match status" value="1"/>
</dbReference>
<feature type="domain" description="Glutaredoxin" evidence="3">
    <location>
        <begin position="74"/>
        <end position="128"/>
    </location>
</feature>
<dbReference type="SUPFAM" id="SSF52833">
    <property type="entry name" value="Thioredoxin-like"/>
    <property type="match status" value="1"/>
</dbReference>
<comment type="caution">
    <text evidence="5">The sequence shown here is derived from an EMBL/GenBank/DDBJ whole genome shotgun (WGS) entry which is preliminary data.</text>
</comment>